<evidence type="ECO:0000313" key="3">
    <source>
        <dbReference type="EMBL" id="GGZ73186.1"/>
    </source>
</evidence>
<reference evidence="3" key="1">
    <citation type="journal article" date="2014" name="Int. J. Syst. Evol. Microbiol.">
        <title>Complete genome sequence of Corynebacterium casei LMG S-19264T (=DSM 44701T), isolated from a smear-ripened cheese.</title>
        <authorList>
            <consortium name="US DOE Joint Genome Institute (JGI-PGF)"/>
            <person name="Walter F."/>
            <person name="Albersmeier A."/>
            <person name="Kalinowski J."/>
            <person name="Ruckert C."/>
        </authorList>
    </citation>
    <scope>NUCLEOTIDE SEQUENCE</scope>
    <source>
        <strain evidence="3">KCTC 32337</strain>
    </source>
</reference>
<protein>
    <recommendedName>
        <fullName evidence="5">Lipoprotein</fullName>
    </recommendedName>
</protein>
<comment type="caution">
    <text evidence="3">The sequence shown here is derived from an EMBL/GenBank/DDBJ whole genome shotgun (WGS) entry which is preliminary data.</text>
</comment>
<proteinExistence type="predicted"/>
<evidence type="ECO:0000256" key="2">
    <source>
        <dbReference type="SAM" id="SignalP"/>
    </source>
</evidence>
<feature type="chain" id="PRO_5034169788" description="Lipoprotein" evidence="2">
    <location>
        <begin position="27"/>
        <end position="152"/>
    </location>
</feature>
<name>A0A8H9M251_9ALTE</name>
<feature type="signal peptide" evidence="2">
    <location>
        <begin position="1"/>
        <end position="26"/>
    </location>
</feature>
<evidence type="ECO:0000256" key="1">
    <source>
        <dbReference type="SAM" id="MobiDB-lite"/>
    </source>
</evidence>
<dbReference type="Proteomes" id="UP000622604">
    <property type="component" value="Unassembled WGS sequence"/>
</dbReference>
<keyword evidence="2" id="KW-0732">Signal</keyword>
<feature type="compositionally biased region" description="Basic and acidic residues" evidence="1">
    <location>
        <begin position="65"/>
        <end position="82"/>
    </location>
</feature>
<gene>
    <name evidence="3" type="ORF">GCM10011274_34510</name>
</gene>
<sequence>MKKTQRHFVQCSLMLLVASLAGCASNEPKPIQTTDHFSTQIGDNGETQFAFGLSWFNLPEEDTDRGERGGRRGSRDGSRGGSRDAGLGGQSNRPIGSNLNPQPNNETKLALEDKAVLHLKQTIDKRDLCPDGYTIDDIIWETRRIRLMGTCK</sequence>
<evidence type="ECO:0008006" key="5">
    <source>
        <dbReference type="Google" id="ProtNLM"/>
    </source>
</evidence>
<feature type="region of interest" description="Disordered" evidence="1">
    <location>
        <begin position="59"/>
        <end position="105"/>
    </location>
</feature>
<feature type="compositionally biased region" description="Polar residues" evidence="1">
    <location>
        <begin position="90"/>
        <end position="105"/>
    </location>
</feature>
<dbReference type="EMBL" id="BMZC01000010">
    <property type="protein sequence ID" value="GGZ73186.1"/>
    <property type="molecule type" value="Genomic_DNA"/>
</dbReference>
<dbReference type="AlphaFoldDB" id="A0A8H9M251"/>
<evidence type="ECO:0000313" key="4">
    <source>
        <dbReference type="Proteomes" id="UP000622604"/>
    </source>
</evidence>
<organism evidence="3 4">
    <name type="scientific">Paraglaciecola chathamensis</name>
    <dbReference type="NCBI Taxonomy" id="368405"/>
    <lineage>
        <taxon>Bacteria</taxon>
        <taxon>Pseudomonadati</taxon>
        <taxon>Pseudomonadota</taxon>
        <taxon>Gammaproteobacteria</taxon>
        <taxon>Alteromonadales</taxon>
        <taxon>Alteromonadaceae</taxon>
        <taxon>Paraglaciecola</taxon>
    </lineage>
</organism>
<reference evidence="3" key="2">
    <citation type="submission" date="2020-09" db="EMBL/GenBank/DDBJ databases">
        <authorList>
            <person name="Sun Q."/>
            <person name="Kim S."/>
        </authorList>
    </citation>
    <scope>NUCLEOTIDE SEQUENCE</scope>
    <source>
        <strain evidence="3">KCTC 32337</strain>
    </source>
</reference>
<dbReference type="PROSITE" id="PS51257">
    <property type="entry name" value="PROKAR_LIPOPROTEIN"/>
    <property type="match status" value="1"/>
</dbReference>
<accession>A0A8H9M251</accession>